<dbReference type="GO" id="GO:0006509">
    <property type="term" value="P:membrane protein ectodomain proteolysis"/>
    <property type="evidence" value="ECO:0007669"/>
    <property type="project" value="TreeGrafter"/>
</dbReference>
<proteinExistence type="predicted"/>
<sequence length="254" mass="27881">VLPNYELEIYFVVDAAVVNRYTAEQTDGDTAKAMDSLNADIDYFITEINDLYSSLAVNGFNIQILKKKLDILDFIIFNDNTDVDPGLKAFDAWLMSTNAYANIGYDAAILWTGFELVSGNDQGVAGYAHVGQICKAANSSGIVEYDMTYLVSITTAHELGHIIGAGHDSDVTGFIMIPKSSVKEDNRWKFSLCSKEAFQASVDKLSTNCLLDSSPESTAQAVEVTDALADPNTICRRSEQDASSYMCRVRMLIM</sequence>
<reference evidence="3 4" key="1">
    <citation type="submission" date="2019-01" db="EMBL/GenBank/DDBJ databases">
        <title>A draft genome assembly of the solar-powered sea slug Elysia chlorotica.</title>
        <authorList>
            <person name="Cai H."/>
            <person name="Li Q."/>
            <person name="Fang X."/>
            <person name="Li J."/>
            <person name="Curtis N.E."/>
            <person name="Altenburger A."/>
            <person name="Shibata T."/>
            <person name="Feng M."/>
            <person name="Maeda T."/>
            <person name="Schwartz J.A."/>
            <person name="Shigenobu S."/>
            <person name="Lundholm N."/>
            <person name="Nishiyama T."/>
            <person name="Yang H."/>
            <person name="Hasebe M."/>
            <person name="Li S."/>
            <person name="Pierce S.K."/>
            <person name="Wang J."/>
        </authorList>
    </citation>
    <scope>NUCLEOTIDE SEQUENCE [LARGE SCALE GENOMIC DNA]</scope>
    <source>
        <strain evidence="3">EC2010</strain>
        <tissue evidence="3">Whole organism of an adult</tissue>
    </source>
</reference>
<dbReference type="Pfam" id="PF01421">
    <property type="entry name" value="Reprolysin"/>
    <property type="match status" value="1"/>
</dbReference>
<evidence type="ECO:0000313" key="4">
    <source>
        <dbReference type="Proteomes" id="UP000271974"/>
    </source>
</evidence>
<feature type="binding site" evidence="1">
    <location>
        <position position="167"/>
    </location>
    <ligand>
        <name>Zn(2+)</name>
        <dbReference type="ChEBI" id="CHEBI:29105"/>
        <note>catalytic</note>
    </ligand>
</feature>
<feature type="binding site" evidence="1">
    <location>
        <position position="157"/>
    </location>
    <ligand>
        <name>Zn(2+)</name>
        <dbReference type="ChEBI" id="CHEBI:29105"/>
        <note>catalytic</note>
    </ligand>
</feature>
<organism evidence="3 4">
    <name type="scientific">Elysia chlorotica</name>
    <name type="common">Eastern emerald elysia</name>
    <name type="synonym">Sea slug</name>
    <dbReference type="NCBI Taxonomy" id="188477"/>
    <lineage>
        <taxon>Eukaryota</taxon>
        <taxon>Metazoa</taxon>
        <taxon>Spiralia</taxon>
        <taxon>Lophotrochozoa</taxon>
        <taxon>Mollusca</taxon>
        <taxon>Gastropoda</taxon>
        <taxon>Heterobranchia</taxon>
        <taxon>Euthyneura</taxon>
        <taxon>Panpulmonata</taxon>
        <taxon>Sacoglossa</taxon>
        <taxon>Placobranchoidea</taxon>
        <taxon>Plakobranchidae</taxon>
        <taxon>Elysia</taxon>
    </lineage>
</organism>
<dbReference type="GO" id="GO:0046872">
    <property type="term" value="F:metal ion binding"/>
    <property type="evidence" value="ECO:0007669"/>
    <property type="project" value="UniProtKB-KW"/>
</dbReference>
<dbReference type="Gene3D" id="3.40.390.10">
    <property type="entry name" value="Collagenase (Catalytic Domain)"/>
    <property type="match status" value="1"/>
</dbReference>
<dbReference type="EMBL" id="RQTK01000916">
    <property type="protein sequence ID" value="RUS73621.1"/>
    <property type="molecule type" value="Genomic_DNA"/>
</dbReference>
<dbReference type="PROSITE" id="PS50215">
    <property type="entry name" value="ADAM_MEPRO"/>
    <property type="match status" value="1"/>
</dbReference>
<gene>
    <name evidence="3" type="ORF">EGW08_018610</name>
</gene>
<dbReference type="OrthoDB" id="6124312at2759"/>
<comment type="caution">
    <text evidence="3">The sequence shown here is derived from an EMBL/GenBank/DDBJ whole genome shotgun (WGS) entry which is preliminary data.</text>
</comment>
<protein>
    <recommendedName>
        <fullName evidence="2">Peptidase M12B domain-containing protein</fullName>
    </recommendedName>
</protein>
<keyword evidence="4" id="KW-1185">Reference proteome</keyword>
<feature type="domain" description="Peptidase M12B" evidence="2">
    <location>
        <begin position="5"/>
        <end position="214"/>
    </location>
</feature>
<feature type="non-terminal residue" evidence="3">
    <location>
        <position position="1"/>
    </location>
</feature>
<dbReference type="AlphaFoldDB" id="A0A3S1H775"/>
<evidence type="ECO:0000259" key="2">
    <source>
        <dbReference type="PROSITE" id="PS50215"/>
    </source>
</evidence>
<dbReference type="PANTHER" id="PTHR11905">
    <property type="entry name" value="ADAM A DISINTEGRIN AND METALLOPROTEASE DOMAIN"/>
    <property type="match status" value="1"/>
</dbReference>
<keyword evidence="1" id="KW-0862">Zinc</keyword>
<name>A0A3S1H775_ELYCH</name>
<dbReference type="InterPro" id="IPR024079">
    <property type="entry name" value="MetalloPept_cat_dom_sf"/>
</dbReference>
<dbReference type="InterPro" id="IPR001590">
    <property type="entry name" value="Peptidase_M12B"/>
</dbReference>
<comment type="caution">
    <text evidence="1">Lacks conserved residue(s) required for the propagation of feature annotation.</text>
</comment>
<feature type="active site" evidence="1">
    <location>
        <position position="158"/>
    </location>
</feature>
<dbReference type="PANTHER" id="PTHR11905:SF159">
    <property type="entry name" value="ADAM METALLOPROTEASE"/>
    <property type="match status" value="1"/>
</dbReference>
<dbReference type="SUPFAM" id="SSF55486">
    <property type="entry name" value="Metalloproteases ('zincins'), catalytic domain"/>
    <property type="match status" value="1"/>
</dbReference>
<evidence type="ECO:0000256" key="1">
    <source>
        <dbReference type="PROSITE-ProRule" id="PRU00276"/>
    </source>
</evidence>
<keyword evidence="1" id="KW-0479">Metal-binding</keyword>
<evidence type="ECO:0000313" key="3">
    <source>
        <dbReference type="EMBL" id="RUS73621.1"/>
    </source>
</evidence>
<dbReference type="Proteomes" id="UP000271974">
    <property type="component" value="Unassembled WGS sequence"/>
</dbReference>
<dbReference type="GO" id="GO:0004222">
    <property type="term" value="F:metalloendopeptidase activity"/>
    <property type="evidence" value="ECO:0007669"/>
    <property type="project" value="InterPro"/>
</dbReference>
<feature type="binding site" evidence="1">
    <location>
        <position position="161"/>
    </location>
    <ligand>
        <name>Zn(2+)</name>
        <dbReference type="ChEBI" id="CHEBI:29105"/>
        <note>catalytic</note>
    </ligand>
</feature>
<accession>A0A3S1H775</accession>